<reference evidence="1 2" key="1">
    <citation type="submission" date="2017-04" db="EMBL/GenBank/DDBJ databases">
        <title>Comparison of Acinetobacter baumannii whole genome sequences from two major hospitals in Kuwait.</title>
        <authorList>
            <person name="Nasser K."/>
            <person name="Habibi N."/>
            <person name="Khan M.W."/>
            <person name="Purohit P."/>
            <person name="Al-Obaid I."/>
            <person name="Dhar R."/>
            <person name="Al-Fouzan W."/>
            <person name="Mustafa A.S."/>
        </authorList>
    </citation>
    <scope>NUCLEOTIDE SEQUENCE [LARGE SCALE GENOMIC DNA]</scope>
    <source>
        <strain evidence="1 2">KUFAR57</strain>
    </source>
</reference>
<evidence type="ECO:0000313" key="1">
    <source>
        <dbReference type="EMBL" id="PRN37324.1"/>
    </source>
</evidence>
<gene>
    <name evidence="1" type="ORF">B9W25_01120</name>
</gene>
<accession>A0AA44YBL2</accession>
<dbReference type="EMBL" id="NEPB01000002">
    <property type="protein sequence ID" value="PRN37324.1"/>
    <property type="molecule type" value="Genomic_DNA"/>
</dbReference>
<protein>
    <submittedName>
        <fullName evidence="1">Uncharacterized protein</fullName>
    </submittedName>
</protein>
<evidence type="ECO:0000313" key="2">
    <source>
        <dbReference type="Proteomes" id="UP000237823"/>
    </source>
</evidence>
<organism evidence="1 2">
    <name type="scientific">Acinetobacter baumannii</name>
    <dbReference type="NCBI Taxonomy" id="470"/>
    <lineage>
        <taxon>Bacteria</taxon>
        <taxon>Pseudomonadati</taxon>
        <taxon>Pseudomonadota</taxon>
        <taxon>Gammaproteobacteria</taxon>
        <taxon>Moraxellales</taxon>
        <taxon>Moraxellaceae</taxon>
        <taxon>Acinetobacter</taxon>
        <taxon>Acinetobacter calcoaceticus/baumannii complex</taxon>
    </lineage>
</organism>
<name>A0AA44YBL2_ACIBA</name>
<proteinExistence type="predicted"/>
<sequence>MALNILNRCSTQSGYSVAYRSGVIAQELDGGAPRYKRRLKNAYHTVNVRWVVLEAGFQYLDAFYNVWCDNPSQPFYANLKVNGPEYKPYECSFVPDSFQLNEVEGKFFTLSAQLRVRPIVDSNLNKIIVETGNKGDLATLLNPLEKLVNKDAPKSMEGIIND</sequence>
<comment type="caution">
    <text evidence="1">The sequence shown here is derived from an EMBL/GenBank/DDBJ whole genome shotgun (WGS) entry which is preliminary data.</text>
</comment>
<dbReference type="AlphaFoldDB" id="A0AA44YBL2"/>
<dbReference type="Proteomes" id="UP000237823">
    <property type="component" value="Unassembled WGS sequence"/>
</dbReference>